<dbReference type="Gene3D" id="2.60.120.10">
    <property type="entry name" value="Jelly Rolls"/>
    <property type="match status" value="1"/>
</dbReference>
<organism evidence="5 6">
    <name type="scientific">Paenibacillus glycanilyticus</name>
    <dbReference type="NCBI Taxonomy" id="126569"/>
    <lineage>
        <taxon>Bacteria</taxon>
        <taxon>Bacillati</taxon>
        <taxon>Bacillota</taxon>
        <taxon>Bacilli</taxon>
        <taxon>Bacillales</taxon>
        <taxon>Paenibacillaceae</taxon>
        <taxon>Paenibacillus</taxon>
    </lineage>
</organism>
<dbReference type="InterPro" id="IPR014710">
    <property type="entry name" value="RmlC-like_jellyroll"/>
</dbReference>
<dbReference type="PRINTS" id="PR00032">
    <property type="entry name" value="HTHARAC"/>
</dbReference>
<dbReference type="SUPFAM" id="SSF46689">
    <property type="entry name" value="Homeodomain-like"/>
    <property type="match status" value="2"/>
</dbReference>
<evidence type="ECO:0000256" key="3">
    <source>
        <dbReference type="ARBA" id="ARBA00023163"/>
    </source>
</evidence>
<keyword evidence="1" id="KW-0805">Transcription regulation</keyword>
<evidence type="ECO:0000259" key="4">
    <source>
        <dbReference type="PROSITE" id="PS01124"/>
    </source>
</evidence>
<dbReference type="SMART" id="SM00342">
    <property type="entry name" value="HTH_ARAC"/>
    <property type="match status" value="1"/>
</dbReference>
<accession>A0ABQ6GDD7</accession>
<comment type="caution">
    <text evidence="5">The sequence shown here is derived from an EMBL/GenBank/DDBJ whole genome shotgun (WGS) entry which is preliminary data.</text>
</comment>
<keyword evidence="2" id="KW-0238">DNA-binding</keyword>
<dbReference type="InterPro" id="IPR003313">
    <property type="entry name" value="AraC-bd"/>
</dbReference>
<dbReference type="Pfam" id="PF02311">
    <property type="entry name" value="AraC_binding"/>
    <property type="match status" value="1"/>
</dbReference>
<feature type="domain" description="HTH araC/xylS-type" evidence="4">
    <location>
        <begin position="171"/>
        <end position="269"/>
    </location>
</feature>
<dbReference type="PROSITE" id="PS01124">
    <property type="entry name" value="HTH_ARAC_FAMILY_2"/>
    <property type="match status" value="1"/>
</dbReference>
<dbReference type="PANTHER" id="PTHR43280:SF28">
    <property type="entry name" value="HTH-TYPE TRANSCRIPTIONAL ACTIVATOR RHAS"/>
    <property type="match status" value="1"/>
</dbReference>
<sequence length="278" mass="31850">MTSAAGEELESRLLYAGKVSDAPNWNFPSHKHDDLHEIIVICDGEGTFTIGGQSFRVSGGDILVYNKGVLHEEQSSSDQPLTTYYCGFALPKASPSEDWVIPRDVEPVIRSSRVYTEIAALMKMIVDESSIKEEGYERICRCLINSVILLLRRTVRNQQHIKQQSNAGLAEQIKDYIDRNFTQNINLKDLGLQFHVSPYYVSHAFKDYYQISPINYAIHRRIGEATRLLVSTEMKVWEIAKLLGYDNPNYFSIIFRRVTGLSPNRFRESNQQNLFPKH</sequence>
<dbReference type="InterPro" id="IPR020449">
    <property type="entry name" value="Tscrpt_reg_AraC-type_HTH"/>
</dbReference>
<dbReference type="EMBL" id="BSSQ01000008">
    <property type="protein sequence ID" value="GLX67596.1"/>
    <property type="molecule type" value="Genomic_DNA"/>
</dbReference>
<protein>
    <submittedName>
        <fullName evidence="5">AraC family transcriptional regulator</fullName>
    </submittedName>
</protein>
<dbReference type="SUPFAM" id="SSF51215">
    <property type="entry name" value="Regulatory protein AraC"/>
    <property type="match status" value="1"/>
</dbReference>
<keyword evidence="6" id="KW-1185">Reference proteome</keyword>
<gene>
    <name evidence="5" type="ORF">MU1_19410</name>
</gene>
<reference evidence="5 6" key="1">
    <citation type="submission" date="2023-03" db="EMBL/GenBank/DDBJ databases">
        <title>Draft genome sequence of the bacteria which degrade cell wall of Tricholomamatutake.</title>
        <authorList>
            <person name="Konishi Y."/>
            <person name="Fukuta Y."/>
            <person name="Shirasaka N."/>
        </authorList>
    </citation>
    <scope>NUCLEOTIDE SEQUENCE [LARGE SCALE GENOMIC DNA]</scope>
    <source>
        <strain evidence="6">mu1</strain>
    </source>
</reference>
<dbReference type="PANTHER" id="PTHR43280">
    <property type="entry name" value="ARAC-FAMILY TRANSCRIPTIONAL REGULATOR"/>
    <property type="match status" value="1"/>
</dbReference>
<dbReference type="InterPro" id="IPR037923">
    <property type="entry name" value="HTH-like"/>
</dbReference>
<dbReference type="CDD" id="cd02208">
    <property type="entry name" value="cupin_RmlC-like"/>
    <property type="match status" value="1"/>
</dbReference>
<dbReference type="InterPro" id="IPR018060">
    <property type="entry name" value="HTH_AraC"/>
</dbReference>
<dbReference type="Proteomes" id="UP001157114">
    <property type="component" value="Unassembled WGS sequence"/>
</dbReference>
<evidence type="ECO:0000256" key="2">
    <source>
        <dbReference type="ARBA" id="ARBA00023125"/>
    </source>
</evidence>
<dbReference type="Gene3D" id="1.10.10.60">
    <property type="entry name" value="Homeodomain-like"/>
    <property type="match status" value="2"/>
</dbReference>
<dbReference type="RefSeq" id="WP_284238352.1">
    <property type="nucleotide sequence ID" value="NZ_BSSQ01000008.1"/>
</dbReference>
<keyword evidence="3" id="KW-0804">Transcription</keyword>
<name>A0ABQ6GDD7_9BACL</name>
<evidence type="ECO:0000256" key="1">
    <source>
        <dbReference type="ARBA" id="ARBA00023015"/>
    </source>
</evidence>
<dbReference type="InterPro" id="IPR009057">
    <property type="entry name" value="Homeodomain-like_sf"/>
</dbReference>
<proteinExistence type="predicted"/>
<dbReference type="Pfam" id="PF12833">
    <property type="entry name" value="HTH_18"/>
    <property type="match status" value="1"/>
</dbReference>
<evidence type="ECO:0000313" key="6">
    <source>
        <dbReference type="Proteomes" id="UP001157114"/>
    </source>
</evidence>
<evidence type="ECO:0000313" key="5">
    <source>
        <dbReference type="EMBL" id="GLX67596.1"/>
    </source>
</evidence>